<gene>
    <name evidence="2" type="ORF">ACFQZM_26045</name>
</gene>
<dbReference type="RefSeq" id="WP_131756330.1">
    <property type="nucleotide sequence ID" value="NZ_CAACUY010000015.1"/>
</dbReference>
<dbReference type="Proteomes" id="UP001597063">
    <property type="component" value="Unassembled WGS sequence"/>
</dbReference>
<name>A0ABW2XN51_9ACTN</name>
<organism evidence="2 3">
    <name type="scientific">Actinomadura fibrosa</name>
    <dbReference type="NCBI Taxonomy" id="111802"/>
    <lineage>
        <taxon>Bacteria</taxon>
        <taxon>Bacillati</taxon>
        <taxon>Actinomycetota</taxon>
        <taxon>Actinomycetes</taxon>
        <taxon>Streptosporangiales</taxon>
        <taxon>Thermomonosporaceae</taxon>
        <taxon>Actinomadura</taxon>
    </lineage>
</organism>
<evidence type="ECO:0008006" key="4">
    <source>
        <dbReference type="Google" id="ProtNLM"/>
    </source>
</evidence>
<protein>
    <recommendedName>
        <fullName evidence="4">PNPLA domain-containing protein</fullName>
    </recommendedName>
</protein>
<evidence type="ECO:0000256" key="1">
    <source>
        <dbReference type="SAM" id="Phobius"/>
    </source>
</evidence>
<dbReference type="PROSITE" id="PS51257">
    <property type="entry name" value="PROKAR_LIPOPROTEIN"/>
    <property type="match status" value="1"/>
</dbReference>
<evidence type="ECO:0000313" key="2">
    <source>
        <dbReference type="EMBL" id="MFD0687981.1"/>
    </source>
</evidence>
<keyword evidence="3" id="KW-1185">Reference proteome</keyword>
<keyword evidence="1" id="KW-0812">Transmembrane</keyword>
<comment type="caution">
    <text evidence="2">The sequence shown here is derived from an EMBL/GenBank/DDBJ whole genome shotgun (WGS) entry which is preliminary data.</text>
</comment>
<keyword evidence="1" id="KW-1133">Transmembrane helix</keyword>
<dbReference type="InterPro" id="IPR016035">
    <property type="entry name" value="Acyl_Trfase/lysoPLipase"/>
</dbReference>
<dbReference type="EMBL" id="JBHTGP010000013">
    <property type="protein sequence ID" value="MFD0687981.1"/>
    <property type="molecule type" value="Genomic_DNA"/>
</dbReference>
<feature type="transmembrane region" description="Helical" evidence="1">
    <location>
        <begin position="23"/>
        <end position="44"/>
    </location>
</feature>
<keyword evidence="1" id="KW-0472">Membrane</keyword>
<proteinExistence type="predicted"/>
<accession>A0ABW2XN51</accession>
<reference evidence="3" key="1">
    <citation type="journal article" date="2019" name="Int. J. Syst. Evol. Microbiol.">
        <title>The Global Catalogue of Microorganisms (GCM) 10K type strain sequencing project: providing services to taxonomists for standard genome sequencing and annotation.</title>
        <authorList>
            <consortium name="The Broad Institute Genomics Platform"/>
            <consortium name="The Broad Institute Genome Sequencing Center for Infectious Disease"/>
            <person name="Wu L."/>
            <person name="Ma J."/>
        </authorList>
    </citation>
    <scope>NUCLEOTIDE SEQUENCE [LARGE SCALE GENOMIC DNA]</scope>
    <source>
        <strain evidence="3">JCM 9371</strain>
    </source>
</reference>
<sequence length="92" mass="9456">MRLLIVGVDVEAGDPAMWDARPAGVPLTVATVASCAVTGFYPLIRIGTRRCIDGGNAGASNAGLAASADMTVLVDPLMNTSRSDTEADVKSY</sequence>
<dbReference type="SUPFAM" id="SSF52151">
    <property type="entry name" value="FabD/lysophospholipase-like"/>
    <property type="match status" value="1"/>
</dbReference>
<evidence type="ECO:0000313" key="3">
    <source>
        <dbReference type="Proteomes" id="UP001597063"/>
    </source>
</evidence>